<evidence type="ECO:0000259" key="2">
    <source>
        <dbReference type="PROSITE" id="PS51084"/>
    </source>
</evidence>
<dbReference type="Proteomes" id="UP000199400">
    <property type="component" value="Unassembled WGS sequence"/>
</dbReference>
<dbReference type="Gene3D" id="3.30.428.10">
    <property type="entry name" value="HIT-like"/>
    <property type="match status" value="1"/>
</dbReference>
<accession>A0A1I1WL40</accession>
<dbReference type="GO" id="GO:0003824">
    <property type="term" value="F:catalytic activity"/>
    <property type="evidence" value="ECO:0007669"/>
    <property type="project" value="InterPro"/>
</dbReference>
<dbReference type="PANTHER" id="PTHR42997:SF1">
    <property type="entry name" value="AP-4-A PHOSPHORYLASE"/>
    <property type="match status" value="1"/>
</dbReference>
<dbReference type="OrthoDB" id="9784774at2"/>
<dbReference type="PROSITE" id="PS51084">
    <property type="entry name" value="HIT_2"/>
    <property type="match status" value="1"/>
</dbReference>
<gene>
    <name evidence="3" type="ORF">SAMN02745121_02456</name>
</gene>
<dbReference type="InterPro" id="IPR036265">
    <property type="entry name" value="HIT-like_sf"/>
</dbReference>
<dbReference type="EMBL" id="FOMX01000006">
    <property type="protein sequence ID" value="SFD95691.1"/>
    <property type="molecule type" value="Genomic_DNA"/>
</dbReference>
<dbReference type="PANTHER" id="PTHR42997">
    <property type="entry name" value="HIT FAMILY HYDROLASE"/>
    <property type="match status" value="1"/>
</dbReference>
<feature type="domain" description="HIT" evidence="2">
    <location>
        <begin position="24"/>
        <end position="135"/>
    </location>
</feature>
<reference evidence="4" key="1">
    <citation type="submission" date="2016-10" db="EMBL/GenBank/DDBJ databases">
        <authorList>
            <person name="Varghese N."/>
            <person name="Submissions S."/>
        </authorList>
    </citation>
    <scope>NUCLEOTIDE SEQUENCE [LARGE SCALE GENOMIC DNA]</scope>
    <source>
        <strain evidence="4">ATCC 25963</strain>
    </source>
</reference>
<dbReference type="STRING" id="54.SAMN02745121_02456"/>
<evidence type="ECO:0000313" key="4">
    <source>
        <dbReference type="Proteomes" id="UP000199400"/>
    </source>
</evidence>
<dbReference type="AlphaFoldDB" id="A0A1I1WL40"/>
<feature type="short sequence motif" description="Histidine triad motif" evidence="1">
    <location>
        <begin position="119"/>
        <end position="123"/>
    </location>
</feature>
<dbReference type="RefSeq" id="WP_096326202.1">
    <property type="nucleotide sequence ID" value="NZ_FOMX01000006.1"/>
</dbReference>
<dbReference type="InterPro" id="IPR011146">
    <property type="entry name" value="HIT-like"/>
</dbReference>
<proteinExistence type="predicted"/>
<organism evidence="3 4">
    <name type="scientific">Nannocystis exedens</name>
    <dbReference type="NCBI Taxonomy" id="54"/>
    <lineage>
        <taxon>Bacteria</taxon>
        <taxon>Pseudomonadati</taxon>
        <taxon>Myxococcota</taxon>
        <taxon>Polyangia</taxon>
        <taxon>Nannocystales</taxon>
        <taxon>Nannocystaceae</taxon>
        <taxon>Nannocystis</taxon>
    </lineage>
</organism>
<keyword evidence="4" id="KW-1185">Reference proteome</keyword>
<name>A0A1I1WL40_9BACT</name>
<evidence type="ECO:0000256" key="1">
    <source>
        <dbReference type="PROSITE-ProRule" id="PRU00464"/>
    </source>
</evidence>
<dbReference type="InterPro" id="IPR052908">
    <property type="entry name" value="AP-4-A_phosphorylase"/>
</dbReference>
<dbReference type="Pfam" id="PF01230">
    <property type="entry name" value="HIT"/>
    <property type="match status" value="1"/>
</dbReference>
<dbReference type="SUPFAM" id="SSF54197">
    <property type="entry name" value="HIT-like"/>
    <property type="match status" value="1"/>
</dbReference>
<protein>
    <submittedName>
        <fullName evidence="3">HIT domain-containing protein</fullName>
    </submittedName>
</protein>
<evidence type="ECO:0000313" key="3">
    <source>
        <dbReference type="EMBL" id="SFD95691.1"/>
    </source>
</evidence>
<sequence length="166" mass="18665">MPTLISRDEALRRIEAEGGAPECLMCAIVRREVGAVHAIAEDATMLVMLPRYVRRWGHVMVVPKPHVTSFAEVDPTLWARANALAHQAARMVERVMRPRRCYVASTGSSAGEMTQTSRHLHVHVIPLYEADDRPSDVFSWSEGIYVGAPEEWAELQARYRAVWDAS</sequence>